<dbReference type="RefSeq" id="WP_203646819.1">
    <property type="nucleotide sequence ID" value="NZ_BOLN01000011.1"/>
</dbReference>
<sequence length="239" mass="25078">MTRWTSVVVASLALATFTMSATATAQANAKSGGGDQTTTAKVTLVGGDTSKPVSPKDPDGSGGEFPGDNLDPDNKGTGSTGDLTIDYASNLVFDENSYADGLITATATNNRAFVQVSDRRYTGDGWQLMLTPSVLTGQSDNQKIYGDGASIEMGVTRFLASGATVSQYPHVTTASTTRLPLGEMAKVGQADRGTGVGTWIYRLNYDTTAPTKLLVNGSHVSETQTYTGELTWTLTDSLH</sequence>
<gene>
    <name evidence="4" type="ORF">ACFQ44_12480</name>
</gene>
<protein>
    <submittedName>
        <fullName evidence="4">WxL domain-containing protein</fullName>
    </submittedName>
</protein>
<dbReference type="Pfam" id="PF13731">
    <property type="entry name" value="WxL"/>
    <property type="match status" value="1"/>
</dbReference>
<accession>A0ABW4D6P1</accession>
<feature type="region of interest" description="Disordered" evidence="1">
    <location>
        <begin position="27"/>
        <end position="81"/>
    </location>
</feature>
<dbReference type="InterPro" id="IPR027994">
    <property type="entry name" value="WxL_dom"/>
</dbReference>
<organism evidence="4 5">
    <name type="scientific">Levilactobacillus lanxiensis</name>
    <dbReference type="NCBI Taxonomy" id="2799568"/>
    <lineage>
        <taxon>Bacteria</taxon>
        <taxon>Bacillati</taxon>
        <taxon>Bacillota</taxon>
        <taxon>Bacilli</taxon>
        <taxon>Lactobacillales</taxon>
        <taxon>Lactobacillaceae</taxon>
        <taxon>Levilactobacillus</taxon>
    </lineage>
</organism>
<evidence type="ECO:0000313" key="5">
    <source>
        <dbReference type="Proteomes" id="UP001597189"/>
    </source>
</evidence>
<keyword evidence="5" id="KW-1185">Reference proteome</keyword>
<dbReference type="EMBL" id="JBHTOD010000011">
    <property type="protein sequence ID" value="MFD1456475.1"/>
    <property type="molecule type" value="Genomic_DNA"/>
</dbReference>
<evidence type="ECO:0000256" key="2">
    <source>
        <dbReference type="SAM" id="SignalP"/>
    </source>
</evidence>
<feature type="signal peptide" evidence="2">
    <location>
        <begin position="1"/>
        <end position="25"/>
    </location>
</feature>
<proteinExistence type="predicted"/>
<evidence type="ECO:0000256" key="1">
    <source>
        <dbReference type="SAM" id="MobiDB-lite"/>
    </source>
</evidence>
<keyword evidence="2" id="KW-0732">Signal</keyword>
<feature type="domain" description="WxL" evidence="3">
    <location>
        <begin position="35"/>
        <end position="236"/>
    </location>
</feature>
<reference evidence="5" key="1">
    <citation type="journal article" date="2019" name="Int. J. Syst. Evol. Microbiol.">
        <title>The Global Catalogue of Microorganisms (GCM) 10K type strain sequencing project: providing services to taxonomists for standard genome sequencing and annotation.</title>
        <authorList>
            <consortium name="The Broad Institute Genomics Platform"/>
            <consortium name="The Broad Institute Genome Sequencing Center for Infectious Disease"/>
            <person name="Wu L."/>
            <person name="Ma J."/>
        </authorList>
    </citation>
    <scope>NUCLEOTIDE SEQUENCE [LARGE SCALE GENOMIC DNA]</scope>
    <source>
        <strain evidence="5">CCM 8979</strain>
    </source>
</reference>
<feature type="chain" id="PRO_5045890306" evidence="2">
    <location>
        <begin position="26"/>
        <end position="239"/>
    </location>
</feature>
<evidence type="ECO:0000313" key="4">
    <source>
        <dbReference type="EMBL" id="MFD1456475.1"/>
    </source>
</evidence>
<name>A0ABW4D6P1_9LACO</name>
<dbReference type="Proteomes" id="UP001597189">
    <property type="component" value="Unassembled WGS sequence"/>
</dbReference>
<evidence type="ECO:0000259" key="3">
    <source>
        <dbReference type="Pfam" id="PF13731"/>
    </source>
</evidence>
<comment type="caution">
    <text evidence="4">The sequence shown here is derived from an EMBL/GenBank/DDBJ whole genome shotgun (WGS) entry which is preliminary data.</text>
</comment>